<sequence length="264" mass="28101">MNDSKSGIIEAGGAFMGIQDIHKREIDEEDGTHVHGMQSEATRRGQLAVVLTQVVSYALMIGLVGGLGALTQAGAIASVTLSALAVLAVVIAWPFANGVTQTVFARALAVIVYVVAVAFNISDGFPVSDKAFTRWSWFLILAFLTIVVVSFGHQMWRKDRSHLIVSMSTGLIVSACALGSSCWLFLPSLMHDLLSAPDDGAWVAALVLVALIALGVLLVIASGSWWNEIDGPSPYSWLGMGVMPVMLLGYVVYVAAFVAHLTLR</sequence>
<name>A0A5M9ZPH6_9BIFI</name>
<evidence type="ECO:0000313" key="3">
    <source>
        <dbReference type="Proteomes" id="UP000412028"/>
    </source>
</evidence>
<feature type="transmembrane region" description="Helical" evidence="1">
    <location>
        <begin position="201"/>
        <end position="226"/>
    </location>
</feature>
<feature type="transmembrane region" description="Helical" evidence="1">
    <location>
        <begin position="163"/>
        <end position="186"/>
    </location>
</feature>
<keyword evidence="1" id="KW-0812">Transmembrane</keyword>
<feature type="transmembrane region" description="Helical" evidence="1">
    <location>
        <begin position="75"/>
        <end position="96"/>
    </location>
</feature>
<comment type="caution">
    <text evidence="2">The sequence shown here is derived from an EMBL/GenBank/DDBJ whole genome shotgun (WGS) entry which is preliminary data.</text>
</comment>
<dbReference type="EMBL" id="RZUI01000009">
    <property type="protein sequence ID" value="KAA8829408.1"/>
    <property type="molecule type" value="Genomic_DNA"/>
</dbReference>
<reference evidence="2 3" key="1">
    <citation type="journal article" date="2019" name="Syst. Appl. Microbiol.">
        <title>Characterization of Bifidobacterium species in feaces of the Egyptian fruit bat: Description of B. vespertilionis sp. nov. and B. rousetti sp. nov.</title>
        <authorList>
            <person name="Modesto M."/>
            <person name="Satti M."/>
            <person name="Watanabe K."/>
            <person name="Puglisi E."/>
            <person name="Morelli L."/>
            <person name="Huang C.-H."/>
            <person name="Liou J.-S."/>
            <person name="Miyashita M."/>
            <person name="Tamura T."/>
            <person name="Saito S."/>
            <person name="Mori K."/>
            <person name="Huang L."/>
            <person name="Sciavilla P."/>
            <person name="Sandri C."/>
            <person name="Spiezio C."/>
            <person name="Vitali F."/>
            <person name="Cavalieri D."/>
            <person name="Perpetuini G."/>
            <person name="Tofalo R."/>
            <person name="Bonetti A."/>
            <person name="Arita M."/>
            <person name="Mattarelli P."/>
        </authorList>
    </citation>
    <scope>NUCLEOTIDE SEQUENCE [LARGE SCALE GENOMIC DNA]</scope>
    <source>
        <strain evidence="2 3">RST7</strain>
    </source>
</reference>
<keyword evidence="1" id="KW-1133">Transmembrane helix</keyword>
<dbReference type="Proteomes" id="UP000412028">
    <property type="component" value="Unassembled WGS sequence"/>
</dbReference>
<feature type="transmembrane region" description="Helical" evidence="1">
    <location>
        <begin position="103"/>
        <end position="122"/>
    </location>
</feature>
<proteinExistence type="predicted"/>
<feature type="transmembrane region" description="Helical" evidence="1">
    <location>
        <begin position="134"/>
        <end position="151"/>
    </location>
</feature>
<feature type="transmembrane region" description="Helical" evidence="1">
    <location>
        <begin position="238"/>
        <end position="263"/>
    </location>
</feature>
<gene>
    <name evidence="2" type="ORF">EMO89_07835</name>
</gene>
<evidence type="ECO:0000313" key="2">
    <source>
        <dbReference type="EMBL" id="KAA8829408.1"/>
    </source>
</evidence>
<dbReference type="RefSeq" id="WP_150381602.1">
    <property type="nucleotide sequence ID" value="NZ_RZUI01000009.1"/>
</dbReference>
<protein>
    <submittedName>
        <fullName evidence="2">Uncharacterized protein</fullName>
    </submittedName>
</protein>
<keyword evidence="1" id="KW-0472">Membrane</keyword>
<dbReference type="AlphaFoldDB" id="A0A5M9ZPH6"/>
<accession>A0A5M9ZPH6</accession>
<feature type="transmembrane region" description="Helical" evidence="1">
    <location>
        <begin position="47"/>
        <end position="69"/>
    </location>
</feature>
<dbReference type="OrthoDB" id="3238956at2"/>
<organism evidence="2 3">
    <name type="scientific">Bifidobacterium tissieri</name>
    <dbReference type="NCBI Taxonomy" id="1630162"/>
    <lineage>
        <taxon>Bacteria</taxon>
        <taxon>Bacillati</taxon>
        <taxon>Actinomycetota</taxon>
        <taxon>Actinomycetes</taxon>
        <taxon>Bifidobacteriales</taxon>
        <taxon>Bifidobacteriaceae</taxon>
        <taxon>Bifidobacterium</taxon>
    </lineage>
</organism>
<evidence type="ECO:0000256" key="1">
    <source>
        <dbReference type="SAM" id="Phobius"/>
    </source>
</evidence>